<dbReference type="Proteomes" id="UP000599437">
    <property type="component" value="Unassembled WGS sequence"/>
</dbReference>
<accession>A0ABQ3DJT3</accession>
<dbReference type="RefSeq" id="WP_138898308.1">
    <property type="nucleotide sequence ID" value="NZ_BMVO01000003.1"/>
</dbReference>
<name>A0ABQ3DJT3_9ACTN</name>
<reference evidence="2" key="1">
    <citation type="journal article" date="2019" name="Int. J. Syst. Evol. Microbiol.">
        <title>The Global Catalogue of Microorganisms (GCM) 10K type strain sequencing project: providing services to taxonomists for standard genome sequencing and annotation.</title>
        <authorList>
            <consortium name="The Broad Institute Genomics Platform"/>
            <consortium name="The Broad Institute Genome Sequencing Center for Infectious Disease"/>
            <person name="Wu L."/>
            <person name="Ma J."/>
        </authorList>
    </citation>
    <scope>NUCLEOTIDE SEQUENCE [LARGE SCALE GENOMIC DNA]</scope>
    <source>
        <strain evidence="2">JCM 4737</strain>
    </source>
</reference>
<keyword evidence="2" id="KW-1185">Reference proteome</keyword>
<dbReference type="EMBL" id="BMVO01000003">
    <property type="protein sequence ID" value="GHA94194.1"/>
    <property type="molecule type" value="Genomic_DNA"/>
</dbReference>
<proteinExistence type="predicted"/>
<sequence>MTPSETALLDRLTEALLTTWHERVEAGIVTDPAAHCAALAAAAIGQLGHRPVPAGPAGDDLPSYTGPFVVCAKCSHTEAITRFRAAGEHSTQDRPTFRPSRKGERLERQCWSCDYTWDEALNPPDGDPRVVDVATLATALQEAHRGWALDLSPECAEHMARQLLGNLVVYRNDLLEGEPADAPAAADVDQEGAAA</sequence>
<comment type="caution">
    <text evidence="1">The sequence shown here is derived from an EMBL/GenBank/DDBJ whole genome shotgun (WGS) entry which is preliminary data.</text>
</comment>
<protein>
    <submittedName>
        <fullName evidence="1">Uncharacterized protein</fullName>
    </submittedName>
</protein>
<evidence type="ECO:0000313" key="1">
    <source>
        <dbReference type="EMBL" id="GHA94194.1"/>
    </source>
</evidence>
<evidence type="ECO:0000313" key="2">
    <source>
        <dbReference type="Proteomes" id="UP000599437"/>
    </source>
</evidence>
<organism evidence="1 2">
    <name type="scientific">Streptomyces chryseus</name>
    <dbReference type="NCBI Taxonomy" id="68186"/>
    <lineage>
        <taxon>Bacteria</taxon>
        <taxon>Bacillati</taxon>
        <taxon>Actinomycetota</taxon>
        <taxon>Actinomycetes</taxon>
        <taxon>Kitasatosporales</taxon>
        <taxon>Streptomycetaceae</taxon>
        <taxon>Streptomyces</taxon>
    </lineage>
</organism>
<gene>
    <name evidence="1" type="ORF">GCM10010346_16170</name>
</gene>